<feature type="transmembrane region" description="Helical" evidence="7">
    <location>
        <begin position="357"/>
        <end position="377"/>
    </location>
</feature>
<protein>
    <submittedName>
        <fullName evidence="10">Uncharacterized protein involved in exopolysaccharide biosynthesis</fullName>
    </submittedName>
</protein>
<proteinExistence type="predicted"/>
<dbReference type="InterPro" id="IPR003856">
    <property type="entry name" value="LPS_length_determ_N"/>
</dbReference>
<evidence type="ECO:0000256" key="6">
    <source>
        <dbReference type="SAM" id="Coils"/>
    </source>
</evidence>
<dbReference type="Proteomes" id="UP000532010">
    <property type="component" value="Unassembled WGS sequence"/>
</dbReference>
<dbReference type="InterPro" id="IPR050445">
    <property type="entry name" value="Bact_polysacc_biosynth/exp"/>
</dbReference>
<evidence type="ECO:0000256" key="2">
    <source>
        <dbReference type="ARBA" id="ARBA00022475"/>
    </source>
</evidence>
<dbReference type="InterPro" id="IPR032807">
    <property type="entry name" value="GNVR"/>
</dbReference>
<dbReference type="AlphaFoldDB" id="A0A7W4YZW3"/>
<dbReference type="RefSeq" id="WP_183454773.1">
    <property type="nucleotide sequence ID" value="NZ_JACHWB010000013.1"/>
</dbReference>
<evidence type="ECO:0000256" key="1">
    <source>
        <dbReference type="ARBA" id="ARBA00004651"/>
    </source>
</evidence>
<keyword evidence="4 7" id="KW-1133">Transmembrane helix</keyword>
<feature type="coiled-coil region" evidence="6">
    <location>
        <begin position="279"/>
        <end position="316"/>
    </location>
</feature>
<evidence type="ECO:0000256" key="5">
    <source>
        <dbReference type="ARBA" id="ARBA00023136"/>
    </source>
</evidence>
<keyword evidence="3 7" id="KW-0812">Transmembrane</keyword>
<keyword evidence="5 7" id="KW-0472">Membrane</keyword>
<feature type="transmembrane region" description="Helical" evidence="7">
    <location>
        <begin position="33"/>
        <end position="52"/>
    </location>
</feature>
<keyword evidence="11" id="KW-1185">Reference proteome</keyword>
<comment type="subcellular location">
    <subcellularLocation>
        <location evidence="1">Cell membrane</location>
        <topology evidence="1">Multi-pass membrane protein</topology>
    </subcellularLocation>
</comment>
<evidence type="ECO:0000256" key="4">
    <source>
        <dbReference type="ARBA" id="ARBA00022989"/>
    </source>
</evidence>
<sequence>MNKHWTTIDSTFNRPTVPTSSSMWTFLFRRKKTILGMFASLFLAATALLYLIPPAYEAEASLLVERNRSPIMRADILPGLEMAEVMNTARGIASSRTVITAVVDSLQLPERPHKQSLMSAIRKGANQVLVAFGLLPEINERDAWILSLMKLATVKPVVNSNILTISLALDDPELASEIVNEISVQYVKQHLKIYSTKGLAEFYRDSMNAAEASYRTTRENVIAFKTNASLFAVSATREEYTRELGTLRSQLLTASNDLSRLLRRYDQQHPEVTVVNSVISAVESRIADTEDKLKKLEENEATLADLEMVLESKRKTYLEFVNKYGEAAINGQADSNVVNVRVVEQASVPPQPWMPRLYLLLGAAILSALLAIAAAFVREFFDSRPTSSDEVERVLRVPVVGWLEDLPQDDLHALWSGEGR</sequence>
<accession>A0A7W4YZW3</accession>
<organism evidence="10 11">
    <name type="scientific">Microvirga lupini</name>
    <dbReference type="NCBI Taxonomy" id="420324"/>
    <lineage>
        <taxon>Bacteria</taxon>
        <taxon>Pseudomonadati</taxon>
        <taxon>Pseudomonadota</taxon>
        <taxon>Alphaproteobacteria</taxon>
        <taxon>Hyphomicrobiales</taxon>
        <taxon>Methylobacteriaceae</taxon>
        <taxon>Microvirga</taxon>
    </lineage>
</organism>
<evidence type="ECO:0000256" key="7">
    <source>
        <dbReference type="SAM" id="Phobius"/>
    </source>
</evidence>
<name>A0A7W4YZW3_9HYPH</name>
<keyword evidence="6" id="KW-0175">Coiled coil</keyword>
<evidence type="ECO:0000259" key="9">
    <source>
        <dbReference type="Pfam" id="PF13807"/>
    </source>
</evidence>
<dbReference type="GO" id="GO:0004713">
    <property type="term" value="F:protein tyrosine kinase activity"/>
    <property type="evidence" value="ECO:0007669"/>
    <property type="project" value="TreeGrafter"/>
</dbReference>
<evidence type="ECO:0000256" key="3">
    <source>
        <dbReference type="ARBA" id="ARBA00022692"/>
    </source>
</evidence>
<evidence type="ECO:0000259" key="8">
    <source>
        <dbReference type="Pfam" id="PF02706"/>
    </source>
</evidence>
<feature type="domain" description="Tyrosine-protein kinase G-rich" evidence="9">
    <location>
        <begin position="310"/>
        <end position="379"/>
    </location>
</feature>
<gene>
    <name evidence="10" type="ORF">FHR70_004799</name>
</gene>
<keyword evidence="2" id="KW-1003">Cell membrane</keyword>
<feature type="domain" description="Polysaccharide chain length determinant N-terminal" evidence="8">
    <location>
        <begin position="24"/>
        <end position="106"/>
    </location>
</feature>
<dbReference type="Pfam" id="PF02706">
    <property type="entry name" value="Wzz"/>
    <property type="match status" value="1"/>
</dbReference>
<dbReference type="EMBL" id="JACHWB010000013">
    <property type="protein sequence ID" value="MBB3021694.1"/>
    <property type="molecule type" value="Genomic_DNA"/>
</dbReference>
<dbReference type="GO" id="GO:0005886">
    <property type="term" value="C:plasma membrane"/>
    <property type="evidence" value="ECO:0007669"/>
    <property type="project" value="UniProtKB-SubCell"/>
</dbReference>
<dbReference type="Pfam" id="PF13807">
    <property type="entry name" value="GNVR"/>
    <property type="match status" value="1"/>
</dbReference>
<comment type="caution">
    <text evidence="10">The sequence shown here is derived from an EMBL/GenBank/DDBJ whole genome shotgun (WGS) entry which is preliminary data.</text>
</comment>
<evidence type="ECO:0000313" key="10">
    <source>
        <dbReference type="EMBL" id="MBB3021694.1"/>
    </source>
</evidence>
<dbReference type="PANTHER" id="PTHR32309">
    <property type="entry name" value="TYROSINE-PROTEIN KINASE"/>
    <property type="match status" value="1"/>
</dbReference>
<dbReference type="PANTHER" id="PTHR32309:SF13">
    <property type="entry name" value="FERRIC ENTEROBACTIN TRANSPORT PROTEIN FEPE"/>
    <property type="match status" value="1"/>
</dbReference>
<evidence type="ECO:0000313" key="11">
    <source>
        <dbReference type="Proteomes" id="UP000532010"/>
    </source>
</evidence>
<reference evidence="10 11" key="1">
    <citation type="submission" date="2020-08" db="EMBL/GenBank/DDBJ databases">
        <title>The Agave Microbiome: Exploring the role of microbial communities in plant adaptations to desert environments.</title>
        <authorList>
            <person name="Partida-Martinez L.P."/>
        </authorList>
    </citation>
    <scope>NUCLEOTIDE SEQUENCE [LARGE SCALE GENOMIC DNA]</scope>
    <source>
        <strain evidence="10 11">AT3.9</strain>
    </source>
</reference>